<reference evidence="2" key="1">
    <citation type="submission" date="2022-06" db="EMBL/GenBank/DDBJ databases">
        <authorList>
            <person name="Berger JAMES D."/>
            <person name="Berger JAMES D."/>
        </authorList>
    </citation>
    <scope>NUCLEOTIDE SEQUENCE [LARGE SCALE GENOMIC DNA]</scope>
</reference>
<dbReference type="AlphaFoldDB" id="A0AA85KIA1"/>
<feature type="transmembrane region" description="Helical" evidence="1">
    <location>
        <begin position="66"/>
        <end position="85"/>
    </location>
</feature>
<dbReference type="Proteomes" id="UP000050795">
    <property type="component" value="Unassembled WGS sequence"/>
</dbReference>
<feature type="transmembrane region" description="Helical" evidence="1">
    <location>
        <begin position="121"/>
        <end position="139"/>
    </location>
</feature>
<keyword evidence="2" id="KW-1185">Reference proteome</keyword>
<feature type="transmembrane region" description="Helical" evidence="1">
    <location>
        <begin position="151"/>
        <end position="173"/>
    </location>
</feature>
<dbReference type="WBParaSite" id="TREG1_84560.3">
    <property type="protein sequence ID" value="TREG1_84560.3"/>
    <property type="gene ID" value="TREG1_84560"/>
</dbReference>
<keyword evidence="1" id="KW-0812">Transmembrane</keyword>
<feature type="transmembrane region" description="Helical" evidence="1">
    <location>
        <begin position="97"/>
        <end position="115"/>
    </location>
</feature>
<organism evidence="2 3">
    <name type="scientific">Trichobilharzia regenti</name>
    <name type="common">Nasal bird schistosome</name>
    <dbReference type="NCBI Taxonomy" id="157069"/>
    <lineage>
        <taxon>Eukaryota</taxon>
        <taxon>Metazoa</taxon>
        <taxon>Spiralia</taxon>
        <taxon>Lophotrochozoa</taxon>
        <taxon>Platyhelminthes</taxon>
        <taxon>Trematoda</taxon>
        <taxon>Digenea</taxon>
        <taxon>Strigeidida</taxon>
        <taxon>Schistosomatoidea</taxon>
        <taxon>Schistosomatidae</taxon>
        <taxon>Trichobilharzia</taxon>
    </lineage>
</organism>
<keyword evidence="1" id="KW-0472">Membrane</keyword>
<name>A0AA85KIA1_TRIRE</name>
<feature type="transmembrane region" description="Helical" evidence="1">
    <location>
        <begin position="34"/>
        <end position="54"/>
    </location>
</feature>
<reference evidence="3" key="2">
    <citation type="submission" date="2023-11" db="UniProtKB">
        <authorList>
            <consortium name="WormBaseParasite"/>
        </authorList>
    </citation>
    <scope>IDENTIFICATION</scope>
</reference>
<feature type="transmembrane region" description="Helical" evidence="1">
    <location>
        <begin position="215"/>
        <end position="237"/>
    </location>
</feature>
<sequence>MKNKQIVSATLSAYQISNLLKVTLINTSLIELKFLIISSIFSVEMVIVTVLLHYFDFKMVIREKYWLTYVLIGCSVLSSLLIAFVHGLRAKFPANYIILFLNTLLLCYAFIPPILEIEITYILVSYFISGVILYTSILLGTRIKKKFFYRWFVYLLVSWVVASCLTSIILYYLQLKEVLYHFMGAVFIPFLIALLLRIGQLLVMEHSERMFGSHFILGSLALTFIFLMLFYSVAIHFCSFKNSSDKKDSLFSFLLSDSIPLF</sequence>
<accession>A0AA85KIA1</accession>
<evidence type="ECO:0000313" key="2">
    <source>
        <dbReference type="Proteomes" id="UP000050795"/>
    </source>
</evidence>
<evidence type="ECO:0000313" key="3">
    <source>
        <dbReference type="WBParaSite" id="TREG1_84560.3"/>
    </source>
</evidence>
<feature type="transmembrane region" description="Helical" evidence="1">
    <location>
        <begin position="179"/>
        <end position="203"/>
    </location>
</feature>
<evidence type="ECO:0000256" key="1">
    <source>
        <dbReference type="SAM" id="Phobius"/>
    </source>
</evidence>
<keyword evidence="1" id="KW-1133">Transmembrane helix</keyword>
<proteinExistence type="predicted"/>
<protein>
    <submittedName>
        <fullName evidence="3">Uncharacterized protein</fullName>
    </submittedName>
</protein>